<keyword evidence="6" id="KW-1185">Reference proteome</keyword>
<feature type="repeat" description="ANK" evidence="3">
    <location>
        <begin position="595"/>
        <end position="627"/>
    </location>
</feature>
<proteinExistence type="predicted"/>
<dbReference type="PANTHER" id="PTHR24198">
    <property type="entry name" value="ANKYRIN REPEAT AND PROTEIN KINASE DOMAIN-CONTAINING PROTEIN"/>
    <property type="match status" value="1"/>
</dbReference>
<accession>A0A9P6IFU1</accession>
<evidence type="ECO:0000313" key="6">
    <source>
        <dbReference type="Proteomes" id="UP000781932"/>
    </source>
</evidence>
<dbReference type="PRINTS" id="PR01415">
    <property type="entry name" value="ANKYRIN"/>
</dbReference>
<reference evidence="5" key="1">
    <citation type="submission" date="2020-03" db="EMBL/GenBank/DDBJ databases">
        <authorList>
            <person name="He L."/>
        </authorList>
    </citation>
    <scope>NUCLEOTIDE SEQUENCE</scope>
    <source>
        <strain evidence="5">CkLH20</strain>
    </source>
</reference>
<dbReference type="GeneID" id="62156587"/>
<dbReference type="PANTHER" id="PTHR24198:SF165">
    <property type="entry name" value="ANKYRIN REPEAT-CONTAINING PROTEIN-RELATED"/>
    <property type="match status" value="1"/>
</dbReference>
<dbReference type="PROSITE" id="PS50088">
    <property type="entry name" value="ANK_REPEAT"/>
    <property type="match status" value="4"/>
</dbReference>
<gene>
    <name evidence="5" type="ORF">CkaCkLH20_00793</name>
</gene>
<keyword evidence="1" id="KW-0677">Repeat</keyword>
<dbReference type="InterPro" id="IPR002110">
    <property type="entry name" value="Ankyrin_rpt"/>
</dbReference>
<evidence type="ECO:0000313" key="5">
    <source>
        <dbReference type="EMBL" id="KAF9881647.1"/>
    </source>
</evidence>
<evidence type="ECO:0000256" key="2">
    <source>
        <dbReference type="ARBA" id="ARBA00023043"/>
    </source>
</evidence>
<feature type="repeat" description="ANK" evidence="3">
    <location>
        <begin position="442"/>
        <end position="474"/>
    </location>
</feature>
<dbReference type="Pfam" id="PF00023">
    <property type="entry name" value="Ank"/>
    <property type="match status" value="2"/>
</dbReference>
<dbReference type="SMART" id="SM00248">
    <property type="entry name" value="ANK"/>
    <property type="match status" value="7"/>
</dbReference>
<dbReference type="RefSeq" id="XP_038751108.1">
    <property type="nucleotide sequence ID" value="XM_038883513.1"/>
</dbReference>
<dbReference type="AlphaFoldDB" id="A0A9P6IFU1"/>
<dbReference type="Proteomes" id="UP000781932">
    <property type="component" value="Unassembled WGS sequence"/>
</dbReference>
<dbReference type="SUPFAM" id="SSF48403">
    <property type="entry name" value="Ankyrin repeat"/>
    <property type="match status" value="1"/>
</dbReference>
<protein>
    <recommendedName>
        <fullName evidence="7">Ankyrin repeat protein</fullName>
    </recommendedName>
</protein>
<feature type="region of interest" description="Disordered" evidence="4">
    <location>
        <begin position="84"/>
        <end position="119"/>
    </location>
</feature>
<evidence type="ECO:0000256" key="4">
    <source>
        <dbReference type="SAM" id="MobiDB-lite"/>
    </source>
</evidence>
<comment type="caution">
    <text evidence="5">The sequence shown here is derived from an EMBL/GenBank/DDBJ whole genome shotgun (WGS) entry which is preliminary data.</text>
</comment>
<reference evidence="5" key="2">
    <citation type="submission" date="2020-11" db="EMBL/GenBank/DDBJ databases">
        <title>Whole genome sequencing of Colletotrichum sp.</title>
        <authorList>
            <person name="Li H."/>
        </authorList>
    </citation>
    <scope>NUCLEOTIDE SEQUENCE</scope>
    <source>
        <strain evidence="5">CkLH20</strain>
    </source>
</reference>
<feature type="repeat" description="ANK" evidence="3">
    <location>
        <begin position="671"/>
        <end position="703"/>
    </location>
</feature>
<feature type="repeat" description="ANK" evidence="3">
    <location>
        <begin position="560"/>
        <end position="580"/>
    </location>
</feature>
<dbReference type="Pfam" id="PF12796">
    <property type="entry name" value="Ank_2"/>
    <property type="match status" value="2"/>
</dbReference>
<organism evidence="5 6">
    <name type="scientific">Colletotrichum karsti</name>
    <dbReference type="NCBI Taxonomy" id="1095194"/>
    <lineage>
        <taxon>Eukaryota</taxon>
        <taxon>Fungi</taxon>
        <taxon>Dikarya</taxon>
        <taxon>Ascomycota</taxon>
        <taxon>Pezizomycotina</taxon>
        <taxon>Sordariomycetes</taxon>
        <taxon>Hypocreomycetidae</taxon>
        <taxon>Glomerellales</taxon>
        <taxon>Glomerellaceae</taxon>
        <taxon>Colletotrichum</taxon>
        <taxon>Colletotrichum boninense species complex</taxon>
    </lineage>
</organism>
<evidence type="ECO:0000256" key="3">
    <source>
        <dbReference type="PROSITE-ProRule" id="PRU00023"/>
    </source>
</evidence>
<evidence type="ECO:0008006" key="7">
    <source>
        <dbReference type="Google" id="ProtNLM"/>
    </source>
</evidence>
<dbReference type="PROSITE" id="PS50297">
    <property type="entry name" value="ANK_REP_REGION"/>
    <property type="match status" value="3"/>
</dbReference>
<dbReference type="Gene3D" id="1.25.40.20">
    <property type="entry name" value="Ankyrin repeat-containing domain"/>
    <property type="match status" value="2"/>
</dbReference>
<evidence type="ECO:0000256" key="1">
    <source>
        <dbReference type="ARBA" id="ARBA00022737"/>
    </source>
</evidence>
<dbReference type="OrthoDB" id="194358at2759"/>
<dbReference type="InterPro" id="IPR036770">
    <property type="entry name" value="Ankyrin_rpt-contain_sf"/>
</dbReference>
<feature type="region of interest" description="Disordered" evidence="4">
    <location>
        <begin position="1"/>
        <end position="23"/>
    </location>
</feature>
<name>A0A9P6IFU1_9PEZI</name>
<keyword evidence="2 3" id="KW-0040">ANK repeat</keyword>
<dbReference type="EMBL" id="JAATWM020000002">
    <property type="protein sequence ID" value="KAF9881647.1"/>
    <property type="molecule type" value="Genomic_DNA"/>
</dbReference>
<sequence>MAENTDEGNSHSGDPTFDHVGEDNDHWLRGQALQDDLRLLAPASTFGDLCFFGPDHNFDTANDPTFVIISKAVEDGTKIDDGIFGEQNTRKGNTGVEDTCVNDSGMDNTGEDNTDKASTKPQEYNLLGWLATEEDQKLPPSAYAHPGYSMFLGDSRSPIGIGIETRDSLEILAAKDLLFAFMYSVAATIKEPLESKIDCWPPETTQVDLKLRTHGRTHLSELIKSFNQLGFGSPHEAAGTILAPLSLAGKLPSYDIFKRITQEIIASRSKSCWEFLDDEIWISTFSNLRNLYTGYDNIGFKWMLVLLVNIIHDLNSIHNFRKIEGVDDNTKLQLKLFSFGRRFLETFKYDDQKSLSRLAQFYIAQGRDPRLLSRLEEFCAGEELALWPLQLEGVFQHSRATLKSWTGSTDFFKLSQTHFKAMRGEAVDKDDAIRSADARDIFGATPLHYAASVPSSTAISTLLEEGADVKAEDLRAYTPMHYGFGYGDWNNVEMLCKHARNLQKQTNPYGSWEMNTMTRGTDGAYPMHVAAAQNNKDVIRACLDNKSLIEDRIWYRADFQGRTPIHWAVIAGHIEVVGMLWSCSIRRVYGNGDNHGWKCLHLAVLHNKVDILRRLCELSADIREKDNDGRTPLALACKHKRLEATRILLDCLLKDQNVKKARQIINAADKDGNTSLHLSRLNENFEIENELLRAGADRNIQNEQGQTAHEIVYKQRHRRHR</sequence>